<protein>
    <submittedName>
        <fullName evidence="2">Uncharacterized protein</fullName>
    </submittedName>
</protein>
<evidence type="ECO:0000256" key="1">
    <source>
        <dbReference type="SAM" id="MobiDB-lite"/>
    </source>
</evidence>
<feature type="compositionally biased region" description="Low complexity" evidence="1">
    <location>
        <begin position="13"/>
        <end position="25"/>
    </location>
</feature>
<comment type="caution">
    <text evidence="2">The sequence shown here is derived from an EMBL/GenBank/DDBJ whole genome shotgun (WGS) entry which is preliminary data.</text>
</comment>
<accession>A0ABU6X2S5</accession>
<feature type="compositionally biased region" description="Pro residues" evidence="1">
    <location>
        <begin position="76"/>
        <end position="87"/>
    </location>
</feature>
<sequence length="315" mass="34173">MRPIAPRPPCPAGSSSSSVSSGSSGNVHREREQSPRTMLPPPTPVPMPGPMHPIPRTPMKDARHYRNLFSRHRVAPPSPPSPPTPPPSDDEPSDDGGDADTEDDDDLEDSYIVNDASLSSRDVSSVGASYGSERESTKFSSGPSDRFSSGGSSGGSSVGYGSVSSGSASDASSDDDLVTAISPAFLEWKNARREEVSEYQKQTAEQYLVNVEKDMERWQNARKARKVNNDQDLQESMDKELDTHRLEHGSKKRKIPGGSNNEDDEDVEDINIGEEDMMEDVLEDDAGRRVDEITIAEASNPDADPALDSDNVDQK</sequence>
<dbReference type="EMBL" id="JASCZI010211472">
    <property type="protein sequence ID" value="MED6192451.1"/>
    <property type="molecule type" value="Genomic_DNA"/>
</dbReference>
<dbReference type="PANTHER" id="PTHR12707">
    <property type="entry name" value="PINN"/>
    <property type="match status" value="1"/>
</dbReference>
<feature type="compositionally biased region" description="Pro residues" evidence="1">
    <location>
        <begin position="38"/>
        <end position="56"/>
    </location>
</feature>
<evidence type="ECO:0000313" key="3">
    <source>
        <dbReference type="Proteomes" id="UP001341840"/>
    </source>
</evidence>
<feature type="compositionally biased region" description="Low complexity" evidence="1">
    <location>
        <begin position="159"/>
        <end position="171"/>
    </location>
</feature>
<evidence type="ECO:0000313" key="2">
    <source>
        <dbReference type="EMBL" id="MED6192451.1"/>
    </source>
</evidence>
<feature type="region of interest" description="Disordered" evidence="1">
    <location>
        <begin position="1"/>
        <end position="175"/>
    </location>
</feature>
<gene>
    <name evidence="2" type="ORF">PIB30_010084</name>
</gene>
<dbReference type="InterPro" id="IPR039853">
    <property type="entry name" value="Pinin"/>
</dbReference>
<dbReference type="Proteomes" id="UP001341840">
    <property type="component" value="Unassembled WGS sequence"/>
</dbReference>
<feature type="compositionally biased region" description="Acidic residues" evidence="1">
    <location>
        <begin position="305"/>
        <end position="315"/>
    </location>
</feature>
<feature type="compositionally biased region" description="Basic and acidic residues" evidence="1">
    <location>
        <begin position="236"/>
        <end position="249"/>
    </location>
</feature>
<feature type="compositionally biased region" description="Basic residues" evidence="1">
    <location>
        <begin position="65"/>
        <end position="74"/>
    </location>
</feature>
<feature type="compositionally biased region" description="Pro residues" evidence="1">
    <location>
        <begin position="1"/>
        <end position="11"/>
    </location>
</feature>
<feature type="compositionally biased region" description="Acidic residues" evidence="1">
    <location>
        <begin position="261"/>
        <end position="284"/>
    </location>
</feature>
<feature type="region of interest" description="Disordered" evidence="1">
    <location>
        <begin position="222"/>
        <end position="315"/>
    </location>
</feature>
<dbReference type="PANTHER" id="PTHR12707:SF0">
    <property type="entry name" value="PININ"/>
    <property type="match status" value="1"/>
</dbReference>
<organism evidence="2 3">
    <name type="scientific">Stylosanthes scabra</name>
    <dbReference type="NCBI Taxonomy" id="79078"/>
    <lineage>
        <taxon>Eukaryota</taxon>
        <taxon>Viridiplantae</taxon>
        <taxon>Streptophyta</taxon>
        <taxon>Embryophyta</taxon>
        <taxon>Tracheophyta</taxon>
        <taxon>Spermatophyta</taxon>
        <taxon>Magnoliopsida</taxon>
        <taxon>eudicotyledons</taxon>
        <taxon>Gunneridae</taxon>
        <taxon>Pentapetalae</taxon>
        <taxon>rosids</taxon>
        <taxon>fabids</taxon>
        <taxon>Fabales</taxon>
        <taxon>Fabaceae</taxon>
        <taxon>Papilionoideae</taxon>
        <taxon>50 kb inversion clade</taxon>
        <taxon>dalbergioids sensu lato</taxon>
        <taxon>Dalbergieae</taxon>
        <taxon>Pterocarpus clade</taxon>
        <taxon>Stylosanthes</taxon>
    </lineage>
</organism>
<keyword evidence="3" id="KW-1185">Reference proteome</keyword>
<feature type="compositionally biased region" description="Polar residues" evidence="1">
    <location>
        <begin position="116"/>
        <end position="127"/>
    </location>
</feature>
<feature type="compositionally biased region" description="Acidic residues" evidence="1">
    <location>
        <begin position="88"/>
        <end position="109"/>
    </location>
</feature>
<name>A0ABU6X2S5_9FABA</name>
<reference evidence="2 3" key="1">
    <citation type="journal article" date="2023" name="Plants (Basel)">
        <title>Bridging the Gap: Combining Genomics and Transcriptomics Approaches to Understand Stylosanthes scabra, an Orphan Legume from the Brazilian Caatinga.</title>
        <authorList>
            <person name="Ferreira-Neto J.R.C."/>
            <person name="da Silva M.D."/>
            <person name="Binneck E."/>
            <person name="de Melo N.F."/>
            <person name="da Silva R.H."/>
            <person name="de Melo A.L.T.M."/>
            <person name="Pandolfi V."/>
            <person name="Bustamante F.O."/>
            <person name="Brasileiro-Vidal A.C."/>
            <person name="Benko-Iseppon A.M."/>
        </authorList>
    </citation>
    <scope>NUCLEOTIDE SEQUENCE [LARGE SCALE GENOMIC DNA]</scope>
    <source>
        <tissue evidence="2">Leaves</tissue>
    </source>
</reference>
<feature type="compositionally biased region" description="Low complexity" evidence="1">
    <location>
        <begin position="140"/>
        <end position="150"/>
    </location>
</feature>
<proteinExistence type="predicted"/>